<dbReference type="EMBL" id="SULG01000017">
    <property type="protein sequence ID" value="TLD42564.1"/>
    <property type="molecule type" value="Genomic_DNA"/>
</dbReference>
<reference evidence="3 4" key="1">
    <citation type="submission" date="2019-04" db="EMBL/GenBank/DDBJ databases">
        <title>Genome of a novel bacterium Candidatus Jettenia ecosi reconstructed from metagenome of an anammox bioreactor.</title>
        <authorList>
            <person name="Mardanov A.V."/>
            <person name="Beletsky A.V."/>
            <person name="Ravin N.V."/>
            <person name="Botchkova E.A."/>
            <person name="Litti Y.V."/>
            <person name="Nozhevnikova A.N."/>
        </authorList>
    </citation>
    <scope>NUCLEOTIDE SEQUENCE [LARGE SCALE GENOMIC DNA]</scope>
    <source>
        <strain evidence="3">J2</strain>
    </source>
</reference>
<evidence type="ECO:0000313" key="4">
    <source>
        <dbReference type="Proteomes" id="UP000319783"/>
    </source>
</evidence>
<evidence type="ECO:0000256" key="1">
    <source>
        <dbReference type="ARBA" id="ARBA00023002"/>
    </source>
</evidence>
<protein>
    <submittedName>
        <fullName evidence="3">Dehydrogenase</fullName>
    </submittedName>
</protein>
<dbReference type="Gene3D" id="3.40.50.720">
    <property type="entry name" value="NAD(P)-binding Rossmann-like Domain"/>
    <property type="match status" value="1"/>
</dbReference>
<evidence type="ECO:0000313" key="3">
    <source>
        <dbReference type="EMBL" id="TLD42564.1"/>
    </source>
</evidence>
<gene>
    <name evidence="3" type="ORF">JETT_1120</name>
</gene>
<dbReference type="Gene3D" id="1.10.3660.10">
    <property type="entry name" value="6-phosphogluconate dehydrogenase C-terminal like domain"/>
    <property type="match status" value="1"/>
</dbReference>
<dbReference type="Pfam" id="PF20463">
    <property type="entry name" value="PDH_C"/>
    <property type="match status" value="1"/>
</dbReference>
<dbReference type="SUPFAM" id="SSF51735">
    <property type="entry name" value="NAD(P)-binding Rossmann-fold domains"/>
    <property type="match status" value="1"/>
</dbReference>
<comment type="caution">
    <text evidence="3">The sequence shown here is derived from an EMBL/GenBank/DDBJ whole genome shotgun (WGS) entry which is preliminary data.</text>
</comment>
<dbReference type="InterPro" id="IPR046826">
    <property type="entry name" value="PDH_N"/>
</dbReference>
<organism evidence="3 4">
    <name type="scientific">Candidatus Jettenia ecosi</name>
    <dbReference type="NCBI Taxonomy" id="2494326"/>
    <lineage>
        <taxon>Bacteria</taxon>
        <taxon>Pseudomonadati</taxon>
        <taxon>Planctomycetota</taxon>
        <taxon>Candidatus Brocadiia</taxon>
        <taxon>Candidatus Brocadiales</taxon>
        <taxon>Candidatus Brocadiaceae</taxon>
        <taxon>Candidatus Jettenia</taxon>
    </lineage>
</organism>
<dbReference type="FunFam" id="3.40.50.720:FF:000208">
    <property type="entry name" value="Prephenate dehydrogenase"/>
    <property type="match status" value="1"/>
</dbReference>
<dbReference type="InterPro" id="IPR046825">
    <property type="entry name" value="PDH_C"/>
</dbReference>
<dbReference type="AlphaFoldDB" id="A0A533QCU7"/>
<dbReference type="GO" id="GO:0006571">
    <property type="term" value="P:tyrosine biosynthetic process"/>
    <property type="evidence" value="ECO:0007669"/>
    <property type="project" value="InterPro"/>
</dbReference>
<dbReference type="InterPro" id="IPR003099">
    <property type="entry name" value="Prephen_DH"/>
</dbReference>
<dbReference type="InterPro" id="IPR050812">
    <property type="entry name" value="Preph/Arog_dehydrog"/>
</dbReference>
<dbReference type="InterPro" id="IPR036291">
    <property type="entry name" value="NAD(P)-bd_dom_sf"/>
</dbReference>
<dbReference type="GO" id="GO:0008977">
    <property type="term" value="F:prephenate dehydrogenase (NAD+) activity"/>
    <property type="evidence" value="ECO:0007669"/>
    <property type="project" value="InterPro"/>
</dbReference>
<dbReference type="Proteomes" id="UP000319783">
    <property type="component" value="Unassembled WGS sequence"/>
</dbReference>
<dbReference type="Pfam" id="PF02153">
    <property type="entry name" value="PDH_N"/>
    <property type="match status" value="1"/>
</dbReference>
<keyword evidence="1" id="KW-0560">Oxidoreductase</keyword>
<dbReference type="PROSITE" id="PS51176">
    <property type="entry name" value="PDH_ADH"/>
    <property type="match status" value="1"/>
</dbReference>
<evidence type="ECO:0000259" key="2">
    <source>
        <dbReference type="PROSITE" id="PS51176"/>
    </source>
</evidence>
<dbReference type="GO" id="GO:0070403">
    <property type="term" value="F:NAD+ binding"/>
    <property type="evidence" value="ECO:0007669"/>
    <property type="project" value="InterPro"/>
</dbReference>
<proteinExistence type="predicted"/>
<dbReference type="PANTHER" id="PTHR21363">
    <property type="entry name" value="PREPHENATE DEHYDROGENASE"/>
    <property type="match status" value="1"/>
</dbReference>
<feature type="domain" description="Prephenate/arogenate dehydrogenase" evidence="2">
    <location>
        <begin position="4"/>
        <end position="286"/>
    </location>
</feature>
<sequence length="292" mass="31890">MYFETICIIGPGLIGGSIGLALKKRNLAKTIIGVSQRASSLEKALKMNAIDVGVSCIDKAVKDADIVILATSVNQIIKTAKEVIQLMKSNAILTDVGSTKNCIVEQITQNMRSDVAFVGAHPIAGSEKKGVEFASPDLFEGCTCIVTPSQLNHASALDTISCLWKFLGAKVIYLTPEQHDKILADVSHLPHLVASCLINAVKKEYLGYGASGLRDTTRVASGDPELWVDIFDQNRENIIQSIDQLMVELIGFKNNLLHKDNATLLNRLRMAKVSRDSVFHNNSINQKNEMKE</sequence>
<accession>A0A533QCU7</accession>
<dbReference type="PANTHER" id="PTHR21363:SF0">
    <property type="entry name" value="PREPHENATE DEHYDROGENASE [NADP(+)]"/>
    <property type="match status" value="1"/>
</dbReference>
<name>A0A533QCU7_9BACT</name>
<dbReference type="InterPro" id="IPR008927">
    <property type="entry name" value="6-PGluconate_DH-like_C_sf"/>
</dbReference>
<dbReference type="SUPFAM" id="SSF48179">
    <property type="entry name" value="6-phosphogluconate dehydrogenase C-terminal domain-like"/>
    <property type="match status" value="1"/>
</dbReference>
<dbReference type="GO" id="GO:0004665">
    <property type="term" value="F:prephenate dehydrogenase (NADP+) activity"/>
    <property type="evidence" value="ECO:0007669"/>
    <property type="project" value="InterPro"/>
</dbReference>